<dbReference type="InterPro" id="IPR036684">
    <property type="entry name" value="Ca_lectin_sf"/>
</dbReference>
<dbReference type="EMBL" id="NHYE01001123">
    <property type="protein sequence ID" value="PPQ98298.1"/>
    <property type="molecule type" value="Genomic_DNA"/>
</dbReference>
<gene>
    <name evidence="2" type="ORF">CVT26_013493</name>
</gene>
<evidence type="ECO:0000313" key="3">
    <source>
        <dbReference type="Proteomes" id="UP000284706"/>
    </source>
</evidence>
<dbReference type="InParanoid" id="A0A409Y5R0"/>
<feature type="signal peptide" evidence="1">
    <location>
        <begin position="1"/>
        <end position="20"/>
    </location>
</feature>
<organism evidence="2 3">
    <name type="scientific">Gymnopilus dilepis</name>
    <dbReference type="NCBI Taxonomy" id="231916"/>
    <lineage>
        <taxon>Eukaryota</taxon>
        <taxon>Fungi</taxon>
        <taxon>Dikarya</taxon>
        <taxon>Basidiomycota</taxon>
        <taxon>Agaricomycotina</taxon>
        <taxon>Agaricomycetes</taxon>
        <taxon>Agaricomycetidae</taxon>
        <taxon>Agaricales</taxon>
        <taxon>Agaricineae</taxon>
        <taxon>Hymenogastraceae</taxon>
        <taxon>Gymnopilus</taxon>
    </lineage>
</organism>
<evidence type="ECO:0000313" key="2">
    <source>
        <dbReference type="EMBL" id="PPQ98298.1"/>
    </source>
</evidence>
<protein>
    <submittedName>
        <fullName evidence="2">Uncharacterized protein</fullName>
    </submittedName>
</protein>
<feature type="chain" id="PRO_5019564457" evidence="1">
    <location>
        <begin position="21"/>
        <end position="181"/>
    </location>
</feature>
<accession>A0A409Y5R0</accession>
<keyword evidence="1" id="KW-0732">Signal</keyword>
<evidence type="ECO:0000256" key="1">
    <source>
        <dbReference type="SAM" id="SignalP"/>
    </source>
</evidence>
<comment type="caution">
    <text evidence="2">The sequence shown here is derived from an EMBL/GenBank/DDBJ whole genome shotgun (WGS) entry which is preliminary data.</text>
</comment>
<proteinExistence type="predicted"/>
<name>A0A409Y5R0_9AGAR</name>
<reference evidence="2 3" key="1">
    <citation type="journal article" date="2018" name="Evol. Lett.">
        <title>Horizontal gene cluster transfer increased hallucinogenic mushroom diversity.</title>
        <authorList>
            <person name="Reynolds H.T."/>
            <person name="Vijayakumar V."/>
            <person name="Gluck-Thaler E."/>
            <person name="Korotkin H.B."/>
            <person name="Matheny P.B."/>
            <person name="Slot J.C."/>
        </authorList>
    </citation>
    <scope>NUCLEOTIDE SEQUENCE [LARGE SCALE GENOMIC DNA]</scope>
    <source>
        <strain evidence="2 3">SRW20</strain>
    </source>
</reference>
<keyword evidence="3" id="KW-1185">Reference proteome</keyword>
<dbReference type="AlphaFoldDB" id="A0A409Y5R0"/>
<sequence>MKFKALLSCFLSTIICFGVAAPSKVTSGDAILSNSPATSPTKPLIHRSADDPLESNPFTLPTIAPGTQVQISAVAHASFLQEVLVLGQPSGQGIVFTGSGEDVPMIIFGTLPTETILTIPPAEDPYALSLEFVFSSDGGVTFQLSMVVEVTFSGFLFQFFTEDSTDNDENDTIMTVVLNTS</sequence>
<dbReference type="Gene3D" id="2.60.120.400">
    <property type="entry name" value="Calcium-mediated lectin"/>
    <property type="match status" value="1"/>
</dbReference>
<dbReference type="Proteomes" id="UP000284706">
    <property type="component" value="Unassembled WGS sequence"/>
</dbReference>